<dbReference type="Proteomes" id="UP000601223">
    <property type="component" value="Unassembled WGS sequence"/>
</dbReference>
<dbReference type="InterPro" id="IPR036457">
    <property type="entry name" value="PPM-type-like_dom_sf"/>
</dbReference>
<dbReference type="Gene3D" id="3.60.40.10">
    <property type="entry name" value="PPM-type phosphatase domain"/>
    <property type="match status" value="1"/>
</dbReference>
<proteinExistence type="predicted"/>
<dbReference type="SUPFAM" id="SSF81606">
    <property type="entry name" value="PP2C-like"/>
    <property type="match status" value="1"/>
</dbReference>
<dbReference type="EMBL" id="BONF01000036">
    <property type="protein sequence ID" value="GIF84331.1"/>
    <property type="molecule type" value="Genomic_DNA"/>
</dbReference>
<dbReference type="InterPro" id="IPR035965">
    <property type="entry name" value="PAS-like_dom_sf"/>
</dbReference>
<evidence type="ECO:0000259" key="3">
    <source>
        <dbReference type="SMART" id="SM00331"/>
    </source>
</evidence>
<evidence type="ECO:0000256" key="2">
    <source>
        <dbReference type="SAM" id="MobiDB-lite"/>
    </source>
</evidence>
<dbReference type="SMART" id="SM00331">
    <property type="entry name" value="PP2C_SIG"/>
    <property type="match status" value="1"/>
</dbReference>
<dbReference type="Gene3D" id="3.30.450.20">
    <property type="entry name" value="PAS domain"/>
    <property type="match status" value="1"/>
</dbReference>
<dbReference type="Gene3D" id="2.10.70.100">
    <property type="match status" value="1"/>
</dbReference>
<feature type="domain" description="PPM-type phosphatase" evidence="3">
    <location>
        <begin position="320"/>
        <end position="529"/>
    </location>
</feature>
<feature type="region of interest" description="Disordered" evidence="2">
    <location>
        <begin position="1"/>
        <end position="26"/>
    </location>
</feature>
<dbReference type="GO" id="GO:0016791">
    <property type="term" value="F:phosphatase activity"/>
    <property type="evidence" value="ECO:0007669"/>
    <property type="project" value="TreeGrafter"/>
</dbReference>
<keyword evidence="5" id="KW-1185">Reference proteome</keyword>
<gene>
    <name evidence="4" type="ORF">Cba03nite_56800</name>
</gene>
<evidence type="ECO:0000313" key="4">
    <source>
        <dbReference type="EMBL" id="GIF84331.1"/>
    </source>
</evidence>
<dbReference type="SUPFAM" id="SSF55785">
    <property type="entry name" value="PYP-like sensor domain (PAS domain)"/>
    <property type="match status" value="1"/>
</dbReference>
<dbReference type="PANTHER" id="PTHR43156:SF2">
    <property type="entry name" value="STAGE II SPORULATION PROTEIN E"/>
    <property type="match status" value="1"/>
</dbReference>
<reference evidence="4 5" key="1">
    <citation type="submission" date="2021-01" db="EMBL/GenBank/DDBJ databases">
        <title>Whole genome shotgun sequence of Catellatospora bangladeshensis NBRC 107357.</title>
        <authorList>
            <person name="Komaki H."/>
            <person name="Tamura T."/>
        </authorList>
    </citation>
    <scope>NUCLEOTIDE SEQUENCE [LARGE SCALE GENOMIC DNA]</scope>
    <source>
        <strain evidence="4 5">NBRC 107357</strain>
    </source>
</reference>
<dbReference type="PANTHER" id="PTHR43156">
    <property type="entry name" value="STAGE II SPORULATION PROTEIN E-RELATED"/>
    <property type="match status" value="1"/>
</dbReference>
<comment type="caution">
    <text evidence="4">The sequence shown here is derived from an EMBL/GenBank/DDBJ whole genome shotgun (WGS) entry which is preliminary data.</text>
</comment>
<feature type="compositionally biased region" description="Basic and acidic residues" evidence="2">
    <location>
        <begin position="1"/>
        <end position="12"/>
    </location>
</feature>
<dbReference type="InterPro" id="IPR052016">
    <property type="entry name" value="Bact_Sigma-Reg"/>
</dbReference>
<evidence type="ECO:0000313" key="5">
    <source>
        <dbReference type="Proteomes" id="UP000601223"/>
    </source>
</evidence>
<name>A0A8J3JP54_9ACTN</name>
<dbReference type="InterPro" id="IPR001932">
    <property type="entry name" value="PPM-type_phosphatase-like_dom"/>
</dbReference>
<dbReference type="RefSeq" id="WP_239126064.1">
    <property type="nucleotide sequence ID" value="NZ_BONF01000036.1"/>
</dbReference>
<organism evidence="4 5">
    <name type="scientific">Catellatospora bangladeshensis</name>
    <dbReference type="NCBI Taxonomy" id="310355"/>
    <lineage>
        <taxon>Bacteria</taxon>
        <taxon>Bacillati</taxon>
        <taxon>Actinomycetota</taxon>
        <taxon>Actinomycetes</taxon>
        <taxon>Micromonosporales</taxon>
        <taxon>Micromonosporaceae</taxon>
        <taxon>Catellatospora</taxon>
    </lineage>
</organism>
<keyword evidence="1" id="KW-0378">Hydrolase</keyword>
<dbReference type="AlphaFoldDB" id="A0A8J3JP54"/>
<accession>A0A8J3JP54</accession>
<evidence type="ECO:0000256" key="1">
    <source>
        <dbReference type="ARBA" id="ARBA00022801"/>
    </source>
</evidence>
<protein>
    <recommendedName>
        <fullName evidence="3">PPM-type phosphatase domain-containing protein</fullName>
    </recommendedName>
</protein>
<dbReference type="Pfam" id="PF07228">
    <property type="entry name" value="SpoIIE"/>
    <property type="match status" value="1"/>
</dbReference>
<sequence length="531" mass="57876">MDGDTRSRDRRPPAGGPAPAAGPEDLPAIGRAMLPVVRELLSGVPASCTWLLPVLDEQGRTADFTIAAVGTHSHDVAGRDGDQRLGQRLGVLYPGMVGGPLWDLYHQVYTDGRPRQLPDFQYHADGEGVIATSLFDLSVHRVCGGLLVWWQRLDEQERRREQTELLGNLGWGETDLLTGKVSWSPGMYRIFERDPALGPLSAAEQSAHIVADDQPLRETAWQMLDSGLVSDLTIRVQVGGQVKHLRLLADTARDATGKPVKLYGVVQDVTAREASRTDVERLQEELRIRELTTVAEQRLTGQLQQIIQPLPDAPFALADLEVWVEYLPAEDRARVGGDWYHALALPDGRIMLAIGDVVGHGLPAATAMAHLRYSLVGWTAVEAADPGRLLSHLNQLCLRLGTTGTAAIAVYQPADRTLRWARAGHPLPLLHHAGRTEPLTRVDGLLLGALATAEYPETVCRLHPGDLLLFYTDGLIERRAQHTGDTLREVAAAVTAAAVHPDGRPLDHLRALLGDASPFDDTCLVAVQVRP</sequence>